<dbReference type="Gene3D" id="3.40.50.300">
    <property type="entry name" value="P-loop containing nucleotide triphosphate hydrolases"/>
    <property type="match status" value="2"/>
</dbReference>
<evidence type="ECO:0000259" key="8">
    <source>
        <dbReference type="SMART" id="SM00968"/>
    </source>
</evidence>
<gene>
    <name evidence="7" type="primary">smc</name>
    <name evidence="9" type="ORF">AOC36_04700</name>
</gene>
<dbReference type="Gene3D" id="3.30.70.1620">
    <property type="match status" value="1"/>
</dbReference>
<dbReference type="Pfam" id="PF02463">
    <property type="entry name" value="SMC_N"/>
    <property type="match status" value="1"/>
</dbReference>
<evidence type="ECO:0000256" key="7">
    <source>
        <dbReference type="HAMAP-Rule" id="MF_01894"/>
    </source>
</evidence>
<dbReference type="InterPro" id="IPR010935">
    <property type="entry name" value="SMC_hinge"/>
</dbReference>
<evidence type="ECO:0000256" key="3">
    <source>
        <dbReference type="ARBA" id="ARBA00022741"/>
    </source>
</evidence>
<comment type="domain">
    <text evidence="7">Contains large globular domains required for ATP hydrolysis at each terminus and a third globular domain forming a flexible hinge near the middle of the molecule. These domains are separated by coiled-coil structures.</text>
</comment>
<dbReference type="GO" id="GO:0005694">
    <property type="term" value="C:chromosome"/>
    <property type="evidence" value="ECO:0007669"/>
    <property type="project" value="InterPro"/>
</dbReference>
<proteinExistence type="inferred from homology"/>
<dbReference type="GO" id="GO:0007059">
    <property type="term" value="P:chromosome segregation"/>
    <property type="evidence" value="ECO:0007669"/>
    <property type="project" value="UniProtKB-UniRule"/>
</dbReference>
<accession>A0A0X8GZI6</accession>
<evidence type="ECO:0000256" key="1">
    <source>
        <dbReference type="ARBA" id="ARBA00004496"/>
    </source>
</evidence>
<reference evidence="9 10" key="1">
    <citation type="submission" date="2015-10" db="EMBL/GenBank/DDBJ databases">
        <title>Erysipelothrix larvae sp. LV19 isolated from the larval gut of the rhinoceros beetle, Trypoxylus dichotomus.</title>
        <authorList>
            <person name="Lim S."/>
            <person name="Kim B.-C."/>
        </authorList>
    </citation>
    <scope>NUCLEOTIDE SEQUENCE [LARGE SCALE GENOMIC DNA]</scope>
    <source>
        <strain evidence="9 10">LV19</strain>
    </source>
</reference>
<evidence type="ECO:0000256" key="6">
    <source>
        <dbReference type="ARBA" id="ARBA00023125"/>
    </source>
</evidence>
<feature type="coiled-coil region" evidence="7">
    <location>
        <begin position="563"/>
        <end position="590"/>
    </location>
</feature>
<dbReference type="GO" id="GO:0005737">
    <property type="term" value="C:cytoplasm"/>
    <property type="evidence" value="ECO:0007669"/>
    <property type="project" value="UniProtKB-SubCell"/>
</dbReference>
<dbReference type="CDD" id="cd03278">
    <property type="entry name" value="ABC_SMC_barmotin"/>
    <property type="match status" value="1"/>
</dbReference>
<feature type="coiled-coil region" evidence="7">
    <location>
        <begin position="249"/>
        <end position="276"/>
    </location>
</feature>
<dbReference type="InterPro" id="IPR011890">
    <property type="entry name" value="SMC_prok"/>
</dbReference>
<feature type="coiled-coil region" evidence="7">
    <location>
        <begin position="626"/>
        <end position="653"/>
    </location>
</feature>
<keyword evidence="5 7" id="KW-0175">Coiled coil</keyword>
<dbReference type="GO" id="GO:0003677">
    <property type="term" value="F:DNA binding"/>
    <property type="evidence" value="ECO:0007669"/>
    <property type="project" value="UniProtKB-UniRule"/>
</dbReference>
<keyword evidence="4 7" id="KW-0067">ATP-binding</keyword>
<organism evidence="9 10">
    <name type="scientific">Erysipelothrix larvae</name>
    <dbReference type="NCBI Taxonomy" id="1514105"/>
    <lineage>
        <taxon>Bacteria</taxon>
        <taxon>Bacillati</taxon>
        <taxon>Bacillota</taxon>
        <taxon>Erysipelotrichia</taxon>
        <taxon>Erysipelotrichales</taxon>
        <taxon>Erysipelotrichaceae</taxon>
        <taxon>Erysipelothrix</taxon>
    </lineage>
</organism>
<evidence type="ECO:0000256" key="4">
    <source>
        <dbReference type="ARBA" id="ARBA00022840"/>
    </source>
</evidence>
<evidence type="ECO:0000313" key="10">
    <source>
        <dbReference type="Proteomes" id="UP000063781"/>
    </source>
</evidence>
<dbReference type="GO" id="GO:0007062">
    <property type="term" value="P:sister chromatid cohesion"/>
    <property type="evidence" value="ECO:0007669"/>
    <property type="project" value="InterPro"/>
</dbReference>
<evidence type="ECO:0000256" key="2">
    <source>
        <dbReference type="ARBA" id="ARBA00022490"/>
    </source>
</evidence>
<comment type="subunit">
    <text evidence="7">Homodimer.</text>
</comment>
<keyword evidence="3 7" id="KW-0547">Nucleotide-binding</keyword>
<dbReference type="AlphaFoldDB" id="A0A0X8GZI6"/>
<dbReference type="SUPFAM" id="SSF75553">
    <property type="entry name" value="Smc hinge domain"/>
    <property type="match status" value="1"/>
</dbReference>
<dbReference type="SUPFAM" id="SSF52540">
    <property type="entry name" value="P-loop containing nucleoside triphosphate hydrolases"/>
    <property type="match status" value="1"/>
</dbReference>
<dbReference type="InterPro" id="IPR027417">
    <property type="entry name" value="P-loop_NTPase"/>
</dbReference>
<dbReference type="EMBL" id="CP013213">
    <property type="protein sequence ID" value="AMC93296.1"/>
    <property type="molecule type" value="Genomic_DNA"/>
</dbReference>
<dbReference type="GO" id="GO:0016887">
    <property type="term" value="F:ATP hydrolysis activity"/>
    <property type="evidence" value="ECO:0007669"/>
    <property type="project" value="InterPro"/>
</dbReference>
<feature type="domain" description="SMC hinge" evidence="8">
    <location>
        <begin position="416"/>
        <end position="535"/>
    </location>
</feature>
<comment type="similarity">
    <text evidence="7">Belongs to the SMC family.</text>
</comment>
<dbReference type="KEGG" id="erl:AOC36_04700"/>
<dbReference type="Pfam" id="PF06470">
    <property type="entry name" value="SMC_hinge"/>
    <property type="match status" value="1"/>
</dbReference>
<dbReference type="InterPro" id="IPR024704">
    <property type="entry name" value="SMC"/>
</dbReference>
<dbReference type="OrthoDB" id="9808768at2"/>
<sequence length="978" mass="111760">MFLKRIELQGFKSFADKTVINFDHSVTGVVGPNGCGKSNISDAIRWVLGEQSVKSMRGSSMTDIIFNGSEKRRRVNLAEVTLVFDNAEKPLNSDFEEVEVTRRLYRDTRESEYLINKTPCRLRDIHDLVMDTGLGRDSLSIISQGSISFFAEAKPQERRMIFEEAAGVAKYKRRKIESISKLERTQENIERMQDIVEEIEKQVSPLRRAAKKAKIFLEKKDALEAIEVSVLVSDISTFRKEIDETNTIIYDLEAQVAQTETQIGVLEHELESSRQEGFILDQGIVKSQEKMMSLVREIGILEARKIEIEEKRKYTLEVGNAQERANELYALLNDAKLEYKERFKRHELLKAEVDLHNQATYENNRVILDIQQKIDMLKSQRQSTLSRLDVLKHRLERPYEHQYGVQTIMNNKHSISGIHDTVGNLLLPLEGYELAISTALGGATNHVVTDDDKAAVHAIQFLKRNRSGRATFIPLTVVKPRSANHDVLTIAHNTQGFKGIASDFVEVDARYSDLSLSFMGDVYVFDTIEHANTLAKRVNYNAKIVTLDGDVIHRGGTMSGGQNKNQSNSIAEIRRDIDRFEETIKRNDIELDALNVDLTHIKNKHLKDNELLMEKRIALAQIEPLLDVKRSKYESLKSDYDALELESDKNEKLDDDVITQLNRAYMERDELTSKLSLDHERRLNLSNEIQRKELTLRQHRQDLNGRNQLLNNHKMTNVKRETQCESLLERLSSEYQMTFEYASENVFDGLKSTKREEVLLLRDEISKLGNVNLDAPEEYEAINERYEFLTTQLHDLTDSRQKLLDIIEEMDEIMSVQFKEMFDKINQELSAVFTQLFNGGKAKLVLEDPDDLLNTGVDIDVQPPGKSVQNIRLFSGGEKSLIAISVLFSILKARHVPLCIFDEVEAALDQVNVERLATYIQSLSDDTQFIVITHRSGTMERCDVLYGVTMPTQGVSSLLKVQLEEAIELKEEVTNGAV</sequence>
<dbReference type="Gene3D" id="1.20.1060.20">
    <property type="match status" value="1"/>
</dbReference>
<dbReference type="GO" id="GO:0030261">
    <property type="term" value="P:chromosome condensation"/>
    <property type="evidence" value="ECO:0007669"/>
    <property type="project" value="InterPro"/>
</dbReference>
<name>A0A0X8GZI6_9FIRM</name>
<dbReference type="STRING" id="1514105.AOC36_04700"/>
<keyword evidence="6 7" id="KW-0238">DNA-binding</keyword>
<evidence type="ECO:0000313" key="9">
    <source>
        <dbReference type="EMBL" id="AMC93296.1"/>
    </source>
</evidence>
<keyword evidence="10" id="KW-1185">Reference proteome</keyword>
<dbReference type="Proteomes" id="UP000063781">
    <property type="component" value="Chromosome"/>
</dbReference>
<evidence type="ECO:0000256" key="5">
    <source>
        <dbReference type="ARBA" id="ARBA00023054"/>
    </source>
</evidence>
<dbReference type="HAMAP" id="MF_01894">
    <property type="entry name" value="Smc_prok"/>
    <property type="match status" value="1"/>
</dbReference>
<dbReference type="InterPro" id="IPR036277">
    <property type="entry name" value="SMC_hinge_sf"/>
</dbReference>
<dbReference type="GO" id="GO:0005524">
    <property type="term" value="F:ATP binding"/>
    <property type="evidence" value="ECO:0007669"/>
    <property type="project" value="UniProtKB-UniRule"/>
</dbReference>
<dbReference type="SMART" id="SM00968">
    <property type="entry name" value="SMC_hinge"/>
    <property type="match status" value="1"/>
</dbReference>
<dbReference type="InterPro" id="IPR003395">
    <property type="entry name" value="RecF/RecN/SMC_N"/>
</dbReference>
<dbReference type="GO" id="GO:0006260">
    <property type="term" value="P:DNA replication"/>
    <property type="evidence" value="ECO:0007669"/>
    <property type="project" value="UniProtKB-UniRule"/>
</dbReference>
<protein>
    <recommendedName>
        <fullName evidence="7">Chromosome partition protein Smc</fullName>
    </recommendedName>
</protein>
<feature type="binding site" evidence="7">
    <location>
        <begin position="32"/>
        <end position="39"/>
    </location>
    <ligand>
        <name>ATP</name>
        <dbReference type="ChEBI" id="CHEBI:30616"/>
    </ligand>
</feature>
<dbReference type="PANTHER" id="PTHR43977">
    <property type="entry name" value="STRUCTURAL MAINTENANCE OF CHROMOSOMES PROTEIN 3"/>
    <property type="match status" value="1"/>
</dbReference>
<dbReference type="PIRSF" id="PIRSF005719">
    <property type="entry name" value="SMC"/>
    <property type="match status" value="1"/>
</dbReference>
<comment type="function">
    <text evidence="7">Required for chromosome condensation and partitioning.</text>
</comment>
<dbReference type="RefSeq" id="WP_067631924.1">
    <property type="nucleotide sequence ID" value="NZ_CP013213.1"/>
</dbReference>
<dbReference type="FunFam" id="3.40.50.300:FF:000901">
    <property type="entry name" value="Chromosome partition protein Smc"/>
    <property type="match status" value="1"/>
</dbReference>
<keyword evidence="2 7" id="KW-0963">Cytoplasm</keyword>
<comment type="subcellular location">
    <subcellularLocation>
        <location evidence="1 7">Cytoplasm</location>
    </subcellularLocation>
</comment>